<dbReference type="Gene3D" id="2.40.30.170">
    <property type="match status" value="1"/>
</dbReference>
<comment type="caution">
    <text evidence="2">The sequence shown here is derived from an EMBL/GenBank/DDBJ whole genome shotgun (WGS) entry which is preliminary data.</text>
</comment>
<dbReference type="Gene3D" id="2.40.50.100">
    <property type="match status" value="1"/>
</dbReference>
<dbReference type="Gene3D" id="1.10.287.470">
    <property type="entry name" value="Helix hairpin bin"/>
    <property type="match status" value="1"/>
</dbReference>
<dbReference type="AlphaFoldDB" id="A0A4Z0FAT1"/>
<evidence type="ECO:0000256" key="1">
    <source>
        <dbReference type="SAM" id="Coils"/>
    </source>
</evidence>
<evidence type="ECO:0000313" key="3">
    <source>
        <dbReference type="Proteomes" id="UP000297890"/>
    </source>
</evidence>
<dbReference type="RefSeq" id="WP_135281542.1">
    <property type="nucleotide sequence ID" value="NZ_SRIO01000006.1"/>
</dbReference>
<dbReference type="Proteomes" id="UP000297890">
    <property type="component" value="Unassembled WGS sequence"/>
</dbReference>
<accession>A0A4Z0FAT1</accession>
<dbReference type="PANTHER" id="PTHR30438:SF2">
    <property type="entry name" value="MEMBRANE PROTEIN"/>
    <property type="match status" value="1"/>
</dbReference>
<dbReference type="PANTHER" id="PTHR30438">
    <property type="entry name" value="36 KDA ANTIGEN-RELATED"/>
    <property type="match status" value="1"/>
</dbReference>
<proteinExistence type="predicted"/>
<dbReference type="GO" id="GO:0005886">
    <property type="term" value="C:plasma membrane"/>
    <property type="evidence" value="ECO:0007669"/>
    <property type="project" value="TreeGrafter"/>
</dbReference>
<organism evidence="2 3">
    <name type="scientific">Candidatus Macondimonas diazotrophica</name>
    <dbReference type="NCBI Taxonomy" id="2305248"/>
    <lineage>
        <taxon>Bacteria</taxon>
        <taxon>Pseudomonadati</taxon>
        <taxon>Pseudomonadota</taxon>
        <taxon>Gammaproteobacteria</taxon>
        <taxon>Chromatiales</taxon>
        <taxon>Ectothiorhodospiraceae</taxon>
        <taxon>Candidatus Macondimonas</taxon>
    </lineage>
</organism>
<gene>
    <name evidence="2" type="ORF">E4680_06245</name>
</gene>
<name>A0A4Z0FAT1_9GAMM</name>
<keyword evidence="1" id="KW-0175">Coiled coil</keyword>
<reference evidence="2 3" key="1">
    <citation type="journal article" date="2019" name="ISME J.">
        <title>Candidatus Macondimonas diazotrophica, a novel gammaproteobacterial genus dominating crude-oil-contaminated coastal sediments.</title>
        <authorList>
            <person name="Karthikeyan S."/>
            <person name="Konstantinidis K."/>
        </authorList>
    </citation>
    <scope>NUCLEOTIDE SEQUENCE [LARGE SCALE GENOMIC DNA]</scope>
    <source>
        <strain evidence="2 3">KTK01</strain>
    </source>
</reference>
<dbReference type="SUPFAM" id="SSF111369">
    <property type="entry name" value="HlyD-like secretion proteins"/>
    <property type="match status" value="2"/>
</dbReference>
<evidence type="ECO:0000313" key="2">
    <source>
        <dbReference type="EMBL" id="TFZ82872.1"/>
    </source>
</evidence>
<keyword evidence="3" id="KW-1185">Reference proteome</keyword>
<dbReference type="OrthoDB" id="9778236at2"/>
<feature type="coiled-coil region" evidence="1">
    <location>
        <begin position="79"/>
        <end position="113"/>
    </location>
</feature>
<sequence>MKRTFSRMLVLVIAASAIALLVWTLLRPDGLPAGVAGGNGRIEAVEIDVATKLPGRLGMIAVREGDLVEAGAVLAEMDQAALRAQAREAEANLERAHVAVKTAEDQLRQRQAERRAAAALVRQRETERRAALQWLGRMRELEAAHVVPAQSLDDAVARFDGARAAVAAASAQAAASDAAVSTAGMQIESARSSVRAAEATLERIHADLDDSVLRAPRAGRVQYRVAEPGEVLPAGGVVLNLIDLTDVYMTFFLPTAQAGRVALGAEARLVLDALPDRVIPARISFVADVAQFTPKTVETAEERAKLMFRIKAQVDPELLQRHLSQIKTGLPGMAYVRLDPATPWPDALRTNPQP</sequence>
<protein>
    <submittedName>
        <fullName evidence="2">HlyD family efflux transporter periplasmic adaptor subunit</fullName>
    </submittedName>
</protein>
<dbReference type="EMBL" id="SRIO01000006">
    <property type="protein sequence ID" value="TFZ82872.1"/>
    <property type="molecule type" value="Genomic_DNA"/>
</dbReference>